<dbReference type="InterPro" id="IPR046945">
    <property type="entry name" value="RHMD-like"/>
</dbReference>
<dbReference type="InterPro" id="IPR013342">
    <property type="entry name" value="Mandelate_racemase_C"/>
</dbReference>
<dbReference type="SFLD" id="SFLDS00001">
    <property type="entry name" value="Enolase"/>
    <property type="match status" value="1"/>
</dbReference>
<dbReference type="GO" id="GO:0000287">
    <property type="term" value="F:magnesium ion binding"/>
    <property type="evidence" value="ECO:0007669"/>
    <property type="project" value="TreeGrafter"/>
</dbReference>
<reference evidence="5 6" key="1">
    <citation type="submission" date="2018-06" db="EMBL/GenBank/DDBJ databases">
        <title>Echinicola strongylocentroti sp. nov., isolated from a sea urchin Strongylocentrotus intermedius.</title>
        <authorList>
            <person name="Bae S.S."/>
        </authorList>
    </citation>
    <scope>NUCLEOTIDE SEQUENCE [LARGE SCALE GENOMIC DNA]</scope>
    <source>
        <strain evidence="5 6">MEBiC08714</strain>
    </source>
</reference>
<dbReference type="InterPro" id="IPR029017">
    <property type="entry name" value="Enolase-like_N"/>
</dbReference>
<dbReference type="SMART" id="SM00922">
    <property type="entry name" value="MR_MLE"/>
    <property type="match status" value="1"/>
</dbReference>
<evidence type="ECO:0000256" key="3">
    <source>
        <dbReference type="ARBA" id="ARBA00022842"/>
    </source>
</evidence>
<dbReference type="Proteomes" id="UP000248688">
    <property type="component" value="Chromosome"/>
</dbReference>
<dbReference type="GO" id="GO:0016854">
    <property type="term" value="F:racemase and epimerase activity"/>
    <property type="evidence" value="ECO:0007669"/>
    <property type="project" value="UniProtKB-ARBA"/>
</dbReference>
<protein>
    <submittedName>
        <fullName evidence="5">Uroporphyrinogen decarboxylase</fullName>
    </submittedName>
</protein>
<dbReference type="PANTHER" id="PTHR13794">
    <property type="entry name" value="ENOLASE SUPERFAMILY, MANDELATE RACEMASE"/>
    <property type="match status" value="1"/>
</dbReference>
<dbReference type="InterPro" id="IPR013341">
    <property type="entry name" value="Mandelate_racemase_N_dom"/>
</dbReference>
<evidence type="ECO:0000256" key="2">
    <source>
        <dbReference type="ARBA" id="ARBA00022723"/>
    </source>
</evidence>
<dbReference type="SFLD" id="SFLDF00557">
    <property type="entry name" value="3_6-anhydro-alpha-L-galactonat"/>
    <property type="match status" value="1"/>
</dbReference>
<dbReference type="OrthoDB" id="9796450at2"/>
<dbReference type="GO" id="GO:0019388">
    <property type="term" value="P:galactose catabolic process"/>
    <property type="evidence" value="ECO:0007669"/>
    <property type="project" value="InterPro"/>
</dbReference>
<dbReference type="InterPro" id="IPR036849">
    <property type="entry name" value="Enolase-like_C_sf"/>
</dbReference>
<evidence type="ECO:0000256" key="1">
    <source>
        <dbReference type="ARBA" id="ARBA00001946"/>
    </source>
</evidence>
<dbReference type="Pfam" id="PF13378">
    <property type="entry name" value="MR_MLE_C"/>
    <property type="match status" value="1"/>
</dbReference>
<feature type="domain" description="Mandelate racemase/muconate lactonizing enzyme C-terminal" evidence="4">
    <location>
        <begin position="148"/>
        <end position="245"/>
    </location>
</feature>
<evidence type="ECO:0000313" key="6">
    <source>
        <dbReference type="Proteomes" id="UP000248688"/>
    </source>
</evidence>
<dbReference type="SUPFAM" id="SSF54826">
    <property type="entry name" value="Enolase N-terminal domain-like"/>
    <property type="match status" value="1"/>
</dbReference>
<keyword evidence="2" id="KW-0479">Metal-binding</keyword>
<dbReference type="InterPro" id="IPR029065">
    <property type="entry name" value="Enolase_C-like"/>
</dbReference>
<dbReference type="CDD" id="cd03316">
    <property type="entry name" value="MR_like"/>
    <property type="match status" value="1"/>
</dbReference>
<dbReference type="EMBL" id="CP030041">
    <property type="protein sequence ID" value="AWW29527.1"/>
    <property type="molecule type" value="Genomic_DNA"/>
</dbReference>
<dbReference type="Gene3D" id="3.30.390.10">
    <property type="entry name" value="Enolase-like, N-terminal domain"/>
    <property type="match status" value="1"/>
</dbReference>
<dbReference type="GO" id="GO:0016836">
    <property type="term" value="F:hydro-lyase activity"/>
    <property type="evidence" value="ECO:0007669"/>
    <property type="project" value="TreeGrafter"/>
</dbReference>
<dbReference type="KEGG" id="est:DN752_04940"/>
<keyword evidence="3" id="KW-0460">Magnesium</keyword>
<comment type="cofactor">
    <cofactor evidence="1">
        <name>Mg(2+)</name>
        <dbReference type="ChEBI" id="CHEBI:18420"/>
    </cofactor>
</comment>
<sequence length="376" mass="41597">MMSKIKDITCRLFQVPLPEVLNDAKHGDHTHFELITTTIKLEDGSEGTGYSYTGGKGGHAIKAMVDHDLAPALLGMDGTEIDKIYDFMEWHIHYVGRGGVASFAISTIDIALWDIKGKQAESPLWKMAGGHNNKCKAYRGGIDLQFPLPKLLDNMKSYLEAGFNAVKIKIGRENLEEDLERIKAVREFIGPDITFMVDANYSMSREKAIKASNAFEQYNILWFEEPTIPDDYKGYGLIADATNVPLAMGENLHTIHEFEYAMEQAKLGFVQPDASNCGGVTGWLRAARLAKDYNIPACSHGMQELHVSLVSAQENSGWLEVHSFPIDEYTTRPLVIENHMAVAPDVAGVGVEFDWGKLSPYEVGTASNAGDKPLQI</sequence>
<dbReference type="InterPro" id="IPR034382">
    <property type="entry name" value="AHGA_cycloisomerase"/>
</dbReference>
<name>A0A2Z4IFR2_9BACT</name>
<dbReference type="AlphaFoldDB" id="A0A2Z4IFR2"/>
<accession>A0A2Z4IFR2</accession>
<dbReference type="PANTHER" id="PTHR13794:SF58">
    <property type="entry name" value="MITOCHONDRIAL ENOLASE SUPERFAMILY MEMBER 1"/>
    <property type="match status" value="1"/>
</dbReference>
<dbReference type="SFLD" id="SFLDG00179">
    <property type="entry name" value="mandelate_racemase"/>
    <property type="match status" value="1"/>
</dbReference>
<dbReference type="Pfam" id="PF02746">
    <property type="entry name" value="MR_MLE_N"/>
    <property type="match status" value="1"/>
</dbReference>
<evidence type="ECO:0000259" key="4">
    <source>
        <dbReference type="SMART" id="SM00922"/>
    </source>
</evidence>
<gene>
    <name evidence="5" type="ORF">DN752_04940</name>
</gene>
<dbReference type="SUPFAM" id="SSF51604">
    <property type="entry name" value="Enolase C-terminal domain-like"/>
    <property type="match status" value="1"/>
</dbReference>
<dbReference type="Gene3D" id="3.20.20.120">
    <property type="entry name" value="Enolase-like C-terminal domain"/>
    <property type="match status" value="1"/>
</dbReference>
<organism evidence="5 6">
    <name type="scientific">Echinicola strongylocentroti</name>
    <dbReference type="NCBI Taxonomy" id="1795355"/>
    <lineage>
        <taxon>Bacteria</taxon>
        <taxon>Pseudomonadati</taxon>
        <taxon>Bacteroidota</taxon>
        <taxon>Cytophagia</taxon>
        <taxon>Cytophagales</taxon>
        <taxon>Cyclobacteriaceae</taxon>
        <taxon>Echinicola</taxon>
    </lineage>
</organism>
<keyword evidence="6" id="KW-1185">Reference proteome</keyword>
<dbReference type="RefSeq" id="WP_112782927.1">
    <property type="nucleotide sequence ID" value="NZ_CP030041.1"/>
</dbReference>
<proteinExistence type="predicted"/>
<evidence type="ECO:0000313" key="5">
    <source>
        <dbReference type="EMBL" id="AWW29527.1"/>
    </source>
</evidence>